<proteinExistence type="predicted"/>
<comment type="caution">
    <text evidence="1">The sequence shown here is derived from an EMBL/GenBank/DDBJ whole genome shotgun (WGS) entry which is preliminary data.</text>
</comment>
<dbReference type="Proteomes" id="UP001516400">
    <property type="component" value="Unassembled WGS sequence"/>
</dbReference>
<organism evidence="1 2">
    <name type="scientific">Cryptolaemus montrouzieri</name>
    <dbReference type="NCBI Taxonomy" id="559131"/>
    <lineage>
        <taxon>Eukaryota</taxon>
        <taxon>Metazoa</taxon>
        <taxon>Ecdysozoa</taxon>
        <taxon>Arthropoda</taxon>
        <taxon>Hexapoda</taxon>
        <taxon>Insecta</taxon>
        <taxon>Pterygota</taxon>
        <taxon>Neoptera</taxon>
        <taxon>Endopterygota</taxon>
        <taxon>Coleoptera</taxon>
        <taxon>Polyphaga</taxon>
        <taxon>Cucujiformia</taxon>
        <taxon>Coccinelloidea</taxon>
        <taxon>Coccinellidae</taxon>
        <taxon>Scymninae</taxon>
        <taxon>Scymnini</taxon>
        <taxon>Cryptolaemus</taxon>
    </lineage>
</organism>
<evidence type="ECO:0000313" key="2">
    <source>
        <dbReference type="Proteomes" id="UP001516400"/>
    </source>
</evidence>
<dbReference type="EMBL" id="JABFTP020000001">
    <property type="protein sequence ID" value="KAL3265540.1"/>
    <property type="molecule type" value="Genomic_DNA"/>
</dbReference>
<evidence type="ECO:0000313" key="1">
    <source>
        <dbReference type="EMBL" id="KAL3265540.1"/>
    </source>
</evidence>
<name>A0ABD2MGR3_9CUCU</name>
<accession>A0ABD2MGR3</accession>
<dbReference type="InterPro" id="IPR036691">
    <property type="entry name" value="Endo/exonu/phosph_ase_sf"/>
</dbReference>
<dbReference type="AlphaFoldDB" id="A0ABD2MGR3"/>
<dbReference type="Gene3D" id="3.60.10.10">
    <property type="entry name" value="Endonuclease/exonuclease/phosphatase"/>
    <property type="match status" value="1"/>
</dbReference>
<sequence length="133" mass="15603">EDLCSFQVLHLTATNPPPCLQTYLKEHNYSEFIILTETWLKQEETKYSSIYGYCDVFKCRTSRGKGVAIYIKKDIGYEEINIEDTEDCNIAAIKIEKLKYKIIEIYRAPQMNPEDFFDNLDEILGRYKNAIII</sequence>
<feature type="non-terminal residue" evidence="1">
    <location>
        <position position="133"/>
    </location>
</feature>
<keyword evidence="2" id="KW-1185">Reference proteome</keyword>
<protein>
    <submittedName>
        <fullName evidence="1">Uncharacterized protein</fullName>
    </submittedName>
</protein>
<feature type="non-terminal residue" evidence="1">
    <location>
        <position position="1"/>
    </location>
</feature>
<dbReference type="SUPFAM" id="SSF56219">
    <property type="entry name" value="DNase I-like"/>
    <property type="match status" value="1"/>
</dbReference>
<reference evidence="1 2" key="1">
    <citation type="journal article" date="2021" name="BMC Biol.">
        <title>Horizontally acquired antibacterial genes associated with adaptive radiation of ladybird beetles.</title>
        <authorList>
            <person name="Li H.S."/>
            <person name="Tang X.F."/>
            <person name="Huang Y.H."/>
            <person name="Xu Z.Y."/>
            <person name="Chen M.L."/>
            <person name="Du X.Y."/>
            <person name="Qiu B.Y."/>
            <person name="Chen P.T."/>
            <person name="Zhang W."/>
            <person name="Slipinski A."/>
            <person name="Escalona H.E."/>
            <person name="Waterhouse R.M."/>
            <person name="Zwick A."/>
            <person name="Pang H."/>
        </authorList>
    </citation>
    <scope>NUCLEOTIDE SEQUENCE [LARGE SCALE GENOMIC DNA]</scope>
    <source>
        <strain evidence="1">SYSU2018</strain>
    </source>
</reference>
<gene>
    <name evidence="1" type="ORF">HHI36_009745</name>
</gene>